<reference evidence="1 2" key="1">
    <citation type="submission" date="2018-08" db="EMBL/GenBank/DDBJ databases">
        <title>Complete genome of the Arcobacter suis type strain LMG 26152.</title>
        <authorList>
            <person name="Miller W.G."/>
            <person name="Yee E."/>
            <person name="Bono J.L."/>
        </authorList>
    </citation>
    <scope>NUCLEOTIDE SEQUENCE [LARGE SCALE GENOMIC DNA]</scope>
    <source>
        <strain evidence="1 2">CECT 7833</strain>
    </source>
</reference>
<sequence length="203" mass="24160">MTCPNRIKPKLLRDIKTEALLVFVRTTLEQYFYQVDSDGYYFQLANEKDNEVVYLTLKDLLLNLQDTVINSTYLRSLIENAHKNATLKILAKKEEPLMVYYDTLIKTIEVCLPNGSFWIPELVVISLLSEWIIEEEKTAYFYPYLKDIDYIDLINRYDNSKKELDNEKKEIIMSMYKISSKLIEKLKKVEYKINTTRKKTKRK</sequence>
<dbReference type="Proteomes" id="UP000263040">
    <property type="component" value="Chromosome"/>
</dbReference>
<proteinExistence type="predicted"/>
<organism evidence="1 2">
    <name type="scientific">Arcobacter suis CECT 7833</name>
    <dbReference type="NCBI Taxonomy" id="663365"/>
    <lineage>
        <taxon>Bacteria</taxon>
        <taxon>Pseudomonadati</taxon>
        <taxon>Campylobacterota</taxon>
        <taxon>Epsilonproteobacteria</taxon>
        <taxon>Campylobacterales</taxon>
        <taxon>Arcobacteraceae</taxon>
        <taxon>Arcobacter</taxon>
    </lineage>
</organism>
<dbReference type="AlphaFoldDB" id="A0AAD0WQM9"/>
<accession>A0AAD0WQM9</accession>
<dbReference type="KEGG" id="asui:ASUIS_1473"/>
<dbReference type="EMBL" id="CP032100">
    <property type="protein sequence ID" value="AXX89955.1"/>
    <property type="molecule type" value="Genomic_DNA"/>
</dbReference>
<dbReference type="RefSeq" id="WP_118886478.1">
    <property type="nucleotide sequence ID" value="NZ_CP032100.1"/>
</dbReference>
<gene>
    <name evidence="1" type="ORF">ASUIS_1473</name>
</gene>
<protein>
    <submittedName>
        <fullName evidence="1">Uncharacterized protein</fullName>
    </submittedName>
</protein>
<evidence type="ECO:0000313" key="2">
    <source>
        <dbReference type="Proteomes" id="UP000263040"/>
    </source>
</evidence>
<evidence type="ECO:0000313" key="1">
    <source>
        <dbReference type="EMBL" id="AXX89955.1"/>
    </source>
</evidence>
<keyword evidence="2" id="KW-1185">Reference proteome</keyword>
<name>A0AAD0WQM9_9BACT</name>